<gene>
    <name evidence="7" type="ORF">THRCLA_21433</name>
</gene>
<dbReference type="InterPro" id="IPR001356">
    <property type="entry name" value="HD"/>
</dbReference>
<dbReference type="PROSITE" id="PS50071">
    <property type="entry name" value="HOMEOBOX_2"/>
    <property type="match status" value="1"/>
</dbReference>
<dbReference type="SUPFAM" id="SSF46689">
    <property type="entry name" value="Homeodomain-like"/>
    <property type="match status" value="1"/>
</dbReference>
<dbReference type="Proteomes" id="UP000243217">
    <property type="component" value="Unassembled WGS sequence"/>
</dbReference>
<keyword evidence="8" id="KW-1185">Reference proteome</keyword>
<evidence type="ECO:0000259" key="6">
    <source>
        <dbReference type="PROSITE" id="PS50071"/>
    </source>
</evidence>
<dbReference type="CDD" id="cd00086">
    <property type="entry name" value="homeodomain"/>
    <property type="match status" value="1"/>
</dbReference>
<dbReference type="EMBL" id="JNBS01001138">
    <property type="protein sequence ID" value="OQS02378.1"/>
    <property type="molecule type" value="Genomic_DNA"/>
</dbReference>
<feature type="region of interest" description="Disordered" evidence="5">
    <location>
        <begin position="1"/>
        <end position="32"/>
    </location>
</feature>
<dbReference type="GO" id="GO:0005634">
    <property type="term" value="C:nucleus"/>
    <property type="evidence" value="ECO:0007669"/>
    <property type="project" value="UniProtKB-SubCell"/>
</dbReference>
<keyword evidence="3 4" id="KW-0539">Nucleus</keyword>
<dbReference type="InterPro" id="IPR009057">
    <property type="entry name" value="Homeodomain-like_sf"/>
</dbReference>
<evidence type="ECO:0000313" key="8">
    <source>
        <dbReference type="Proteomes" id="UP000243217"/>
    </source>
</evidence>
<dbReference type="SMART" id="SM00389">
    <property type="entry name" value="HOX"/>
    <property type="match status" value="1"/>
</dbReference>
<proteinExistence type="predicted"/>
<keyword evidence="2 4" id="KW-0371">Homeobox</keyword>
<name>A0A1V9ZWI0_9STRA</name>
<dbReference type="InterPro" id="IPR008422">
    <property type="entry name" value="KN_HD"/>
</dbReference>
<dbReference type="Gene3D" id="1.10.10.60">
    <property type="entry name" value="Homeodomain-like"/>
    <property type="match status" value="1"/>
</dbReference>
<evidence type="ECO:0000256" key="2">
    <source>
        <dbReference type="ARBA" id="ARBA00023155"/>
    </source>
</evidence>
<reference evidence="7 8" key="1">
    <citation type="journal article" date="2014" name="Genome Biol. Evol.">
        <title>The secreted proteins of Achlya hypogyna and Thraustotheca clavata identify the ancestral oomycete secretome and reveal gene acquisitions by horizontal gene transfer.</title>
        <authorList>
            <person name="Misner I."/>
            <person name="Blouin N."/>
            <person name="Leonard G."/>
            <person name="Richards T.A."/>
            <person name="Lane C.E."/>
        </authorList>
    </citation>
    <scope>NUCLEOTIDE SEQUENCE [LARGE SCALE GENOMIC DNA]</scope>
    <source>
        <strain evidence="7 8">ATCC 34112</strain>
    </source>
</reference>
<dbReference type="GO" id="GO:0006355">
    <property type="term" value="P:regulation of DNA-templated transcription"/>
    <property type="evidence" value="ECO:0007669"/>
    <property type="project" value="InterPro"/>
</dbReference>
<dbReference type="STRING" id="74557.A0A1V9ZWI0"/>
<protein>
    <recommendedName>
        <fullName evidence="6">Homeobox domain-containing protein</fullName>
    </recommendedName>
</protein>
<evidence type="ECO:0000313" key="7">
    <source>
        <dbReference type="EMBL" id="OQS02378.1"/>
    </source>
</evidence>
<comment type="subcellular location">
    <subcellularLocation>
        <location evidence="4">Nucleus</location>
    </subcellularLocation>
</comment>
<dbReference type="InterPro" id="IPR050224">
    <property type="entry name" value="TALE_homeobox"/>
</dbReference>
<dbReference type="PANTHER" id="PTHR11850">
    <property type="entry name" value="HOMEOBOX PROTEIN TRANSCRIPTION FACTORS"/>
    <property type="match status" value="1"/>
</dbReference>
<dbReference type="OrthoDB" id="10056939at2759"/>
<evidence type="ECO:0000256" key="4">
    <source>
        <dbReference type="PROSITE-ProRule" id="PRU00108"/>
    </source>
</evidence>
<dbReference type="AlphaFoldDB" id="A0A1V9ZWI0"/>
<evidence type="ECO:0000256" key="1">
    <source>
        <dbReference type="ARBA" id="ARBA00023125"/>
    </source>
</evidence>
<dbReference type="GO" id="GO:0003677">
    <property type="term" value="F:DNA binding"/>
    <property type="evidence" value="ECO:0007669"/>
    <property type="project" value="UniProtKB-UniRule"/>
</dbReference>
<evidence type="ECO:0000256" key="5">
    <source>
        <dbReference type="SAM" id="MobiDB-lite"/>
    </source>
</evidence>
<comment type="caution">
    <text evidence="7">The sequence shown here is derived from an EMBL/GenBank/DDBJ whole genome shotgun (WGS) entry which is preliminary data.</text>
</comment>
<feature type="domain" description="Homeobox" evidence="6">
    <location>
        <begin position="147"/>
        <end position="210"/>
    </location>
</feature>
<keyword evidence="1 4" id="KW-0238">DNA-binding</keyword>
<sequence length="244" mass="27435">MTLPNVIRAPASPATDGSISSSSESSREYEDSTAEMLLSPCASLLQDIESTMTHLSSDPKWTIVSELFGNDAMPMKAIQRNDVDAATWKQLEAYKAECLNELLRVLGKASDQVLKERYVATFEKILATVLRDLTTNSLSTPVDMNMGLQTKKRANLSKVAKRVLRTWFDAHFHHPYPTEEEKEMLSAQGGITMDQVNNWFINTRVREWKPKIHKILADNAAGNTQTLEAMLDRVKAPFDKFNTN</sequence>
<dbReference type="Pfam" id="PF05920">
    <property type="entry name" value="Homeobox_KN"/>
    <property type="match status" value="1"/>
</dbReference>
<accession>A0A1V9ZWI0</accession>
<feature type="DNA-binding region" description="Homeobox" evidence="4">
    <location>
        <begin position="149"/>
        <end position="211"/>
    </location>
</feature>
<evidence type="ECO:0000256" key="3">
    <source>
        <dbReference type="ARBA" id="ARBA00023242"/>
    </source>
</evidence>
<organism evidence="7 8">
    <name type="scientific">Thraustotheca clavata</name>
    <dbReference type="NCBI Taxonomy" id="74557"/>
    <lineage>
        <taxon>Eukaryota</taxon>
        <taxon>Sar</taxon>
        <taxon>Stramenopiles</taxon>
        <taxon>Oomycota</taxon>
        <taxon>Saprolegniomycetes</taxon>
        <taxon>Saprolegniales</taxon>
        <taxon>Achlyaceae</taxon>
        <taxon>Thraustotheca</taxon>
    </lineage>
</organism>